<dbReference type="Proteomes" id="UP000638648">
    <property type="component" value="Unassembled WGS sequence"/>
</dbReference>
<organism evidence="4 5">
    <name type="scientific">Actinopolymorpha pittospori</name>
    <dbReference type="NCBI Taxonomy" id="648752"/>
    <lineage>
        <taxon>Bacteria</taxon>
        <taxon>Bacillati</taxon>
        <taxon>Actinomycetota</taxon>
        <taxon>Actinomycetes</taxon>
        <taxon>Propionibacteriales</taxon>
        <taxon>Actinopolymorphaceae</taxon>
        <taxon>Actinopolymorpha</taxon>
    </lineage>
</organism>
<dbReference type="EMBL" id="JADBEM010000001">
    <property type="protein sequence ID" value="MBE1607104.1"/>
    <property type="molecule type" value="Genomic_DNA"/>
</dbReference>
<reference evidence="4" key="1">
    <citation type="submission" date="2020-10" db="EMBL/GenBank/DDBJ databases">
        <title>Sequencing the genomes of 1000 actinobacteria strains.</title>
        <authorList>
            <person name="Klenk H.-P."/>
        </authorList>
    </citation>
    <scope>NUCLEOTIDE SEQUENCE</scope>
    <source>
        <strain evidence="4">DSM 45354</strain>
    </source>
</reference>
<dbReference type="GO" id="GO:0015833">
    <property type="term" value="P:peptide transport"/>
    <property type="evidence" value="ECO:0007669"/>
    <property type="project" value="TreeGrafter"/>
</dbReference>
<dbReference type="SUPFAM" id="SSF53850">
    <property type="entry name" value="Periplasmic binding protein-like II"/>
    <property type="match status" value="1"/>
</dbReference>
<protein>
    <submittedName>
        <fullName evidence="4">Peptide/nickel transport system substrate-binding protein</fullName>
    </submittedName>
</protein>
<dbReference type="Pfam" id="PF00496">
    <property type="entry name" value="SBP_bac_5"/>
    <property type="match status" value="1"/>
</dbReference>
<dbReference type="PANTHER" id="PTHR30290">
    <property type="entry name" value="PERIPLASMIC BINDING COMPONENT OF ABC TRANSPORTER"/>
    <property type="match status" value="1"/>
</dbReference>
<dbReference type="PROSITE" id="PS01040">
    <property type="entry name" value="SBP_BACTERIAL_5"/>
    <property type="match status" value="1"/>
</dbReference>
<proteinExistence type="predicted"/>
<dbReference type="Gene3D" id="3.40.190.10">
    <property type="entry name" value="Periplasmic binding protein-like II"/>
    <property type="match status" value="1"/>
</dbReference>
<dbReference type="AlphaFoldDB" id="A0A927MUY2"/>
<dbReference type="GO" id="GO:0005886">
    <property type="term" value="C:plasma membrane"/>
    <property type="evidence" value="ECO:0007669"/>
    <property type="project" value="UniProtKB-SubCell"/>
</dbReference>
<dbReference type="RefSeq" id="WP_192751101.1">
    <property type="nucleotide sequence ID" value="NZ_BAABJL010000150.1"/>
</dbReference>
<comment type="caution">
    <text evidence="4">The sequence shown here is derived from an EMBL/GenBank/DDBJ whole genome shotgun (WGS) entry which is preliminary data.</text>
</comment>
<dbReference type="Gene3D" id="3.10.105.10">
    <property type="entry name" value="Dipeptide-binding Protein, Domain 3"/>
    <property type="match status" value="1"/>
</dbReference>
<dbReference type="PANTHER" id="PTHR30290:SF62">
    <property type="entry name" value="OLIGOPEPTIDE ABC TRANSPORTER, PERIPLASMIC OLIGOPEPTIDE-BINDING PROTEIN"/>
    <property type="match status" value="1"/>
</dbReference>
<feature type="domain" description="Solute-binding protein family 5" evidence="3">
    <location>
        <begin position="134"/>
        <end position="542"/>
    </location>
</feature>
<dbReference type="InterPro" id="IPR039424">
    <property type="entry name" value="SBP_5"/>
</dbReference>
<dbReference type="CDD" id="cd08500">
    <property type="entry name" value="PBP2_NikA_DppA_OppA_like_4"/>
    <property type="match status" value="1"/>
</dbReference>
<dbReference type="InterPro" id="IPR023765">
    <property type="entry name" value="SBP_5_CS"/>
</dbReference>
<evidence type="ECO:0000256" key="2">
    <source>
        <dbReference type="SAM" id="MobiDB-lite"/>
    </source>
</evidence>
<dbReference type="GO" id="GO:1904680">
    <property type="term" value="F:peptide transmembrane transporter activity"/>
    <property type="evidence" value="ECO:0007669"/>
    <property type="project" value="TreeGrafter"/>
</dbReference>
<sequence>MATRNADGRGISRKNFLRAGGALGLLALGVPGCDLLSTDPQGRGQTGDGGAGGGADAAAVESPKLASQVKNGKLPALKDRLPAKPVVVEPVDRAGQYGGEWHTALQGSADSSWARRILSYDYLLRWDLEWKQMLPNLAGRFEANADGTEYTFVLREGIKWSDGKPFTADDIVFAQNDVLNNTELFPVAPWPGHAERVDDLTVRIALDRPDGLFLQRQCTDLGQYLIGYPRHYLQRFHLKYSPDVAEQAKAERLEDWAALFGTKADPLLNVDLPVLSAWKFTRPANGGTRAVAERNPYYWKVDPDGRQLPYIDQVSFEVISDVQVMVTKAIAGDFDMHCRHFNSLTNKPVLARGRTQGDYDFFNLRSGSMNHTLIQLNQTHKDPVLRKIFQNKSFRIGLSHAINRQEIIDTAFQKQGRPWQAAPRPESELFDEEMATQYTKYDVSLANRTLDEAGYARRDGNGRRLRPDGKPIAFSLEFSAELRPEWADTAQLLTTYWKAVGITASAQPRSRALWVERVEANEHDVVIWQGDQGGFNMRATILEPFYFFPQTTGSRYGIRWAEWYATRGKSGEEPLEPNRRQMALYDQILATTDQDRQATLIKEILAIAKEQFQIIGVGLEANGYGIVKSHFHNVPAEMIDTYTIQTPGPSHPEQYFIQS</sequence>
<evidence type="ECO:0000256" key="1">
    <source>
        <dbReference type="ARBA" id="ARBA00004193"/>
    </source>
</evidence>
<evidence type="ECO:0000313" key="4">
    <source>
        <dbReference type="EMBL" id="MBE1607104.1"/>
    </source>
</evidence>
<feature type="compositionally biased region" description="Gly residues" evidence="2">
    <location>
        <begin position="44"/>
        <end position="55"/>
    </location>
</feature>
<comment type="subcellular location">
    <subcellularLocation>
        <location evidence="1">Cell membrane</location>
        <topology evidence="1">Lipid-anchor</topology>
    </subcellularLocation>
</comment>
<name>A0A927MUY2_9ACTN</name>
<evidence type="ECO:0000259" key="3">
    <source>
        <dbReference type="Pfam" id="PF00496"/>
    </source>
</evidence>
<keyword evidence="5" id="KW-1185">Reference proteome</keyword>
<evidence type="ECO:0000313" key="5">
    <source>
        <dbReference type="Proteomes" id="UP000638648"/>
    </source>
</evidence>
<feature type="region of interest" description="Disordered" evidence="2">
    <location>
        <begin position="38"/>
        <end position="59"/>
    </location>
</feature>
<gene>
    <name evidence="4" type="ORF">HEB94_003952</name>
</gene>
<accession>A0A927MUY2</accession>
<dbReference type="InterPro" id="IPR000914">
    <property type="entry name" value="SBP_5_dom"/>
</dbReference>